<dbReference type="Gene3D" id="1.10.10.10">
    <property type="entry name" value="Winged helix-like DNA-binding domain superfamily/Winged helix DNA-binding domain"/>
    <property type="match status" value="1"/>
</dbReference>
<keyword evidence="3" id="KW-0238">DNA-binding</keyword>
<evidence type="ECO:0000313" key="6">
    <source>
        <dbReference type="EMBL" id="ACS87083.1"/>
    </source>
</evidence>
<reference evidence="6" key="1">
    <citation type="submission" date="2009-06" db="EMBL/GenBank/DDBJ databases">
        <title>Complete sequence of Dickeya dadantii Ech703.</title>
        <authorList>
            <consortium name="US DOE Joint Genome Institute"/>
            <person name="Lucas S."/>
            <person name="Copeland A."/>
            <person name="Lapidus A."/>
            <person name="Glavina del Rio T."/>
            <person name="Dalin E."/>
            <person name="Tice H."/>
            <person name="Bruce D."/>
            <person name="Goodwin L."/>
            <person name="Pitluck S."/>
            <person name="Chertkov O."/>
            <person name="Brettin T."/>
            <person name="Detter J.C."/>
            <person name="Han C."/>
            <person name="Larimer F."/>
            <person name="Land M."/>
            <person name="Hauser L."/>
            <person name="Kyrpides N."/>
            <person name="Mikhailova N."/>
            <person name="Balakrishnan V."/>
            <person name="Glasner J."/>
            <person name="Perna N.T."/>
        </authorList>
    </citation>
    <scope>NUCLEOTIDE SEQUENCE [LARGE SCALE GENOMIC DNA]</scope>
    <source>
        <strain evidence="6">Ech703</strain>
    </source>
</reference>
<dbReference type="InterPro" id="IPR000847">
    <property type="entry name" value="LysR_HTH_N"/>
</dbReference>
<dbReference type="SUPFAM" id="SSF53850">
    <property type="entry name" value="Periplasmic binding protein-like II"/>
    <property type="match status" value="1"/>
</dbReference>
<dbReference type="Pfam" id="PF00126">
    <property type="entry name" value="HTH_1"/>
    <property type="match status" value="1"/>
</dbReference>
<feature type="domain" description="HTH lysR-type" evidence="5">
    <location>
        <begin position="1"/>
        <end position="59"/>
    </location>
</feature>
<evidence type="ECO:0000256" key="2">
    <source>
        <dbReference type="ARBA" id="ARBA00023015"/>
    </source>
</evidence>
<evidence type="ECO:0000313" key="7">
    <source>
        <dbReference type="Proteomes" id="UP000002734"/>
    </source>
</evidence>
<dbReference type="SUPFAM" id="SSF46785">
    <property type="entry name" value="Winged helix' DNA-binding domain"/>
    <property type="match status" value="1"/>
</dbReference>
<dbReference type="RefSeq" id="WP_015854983.1">
    <property type="nucleotide sequence ID" value="NC_012880.1"/>
</dbReference>
<organism evidence="6 7">
    <name type="scientific">Musicola paradisiaca (strain Ech703)</name>
    <name type="common">Dickeya paradisiaca</name>
    <name type="synonym">Dickeya dadantii</name>
    <dbReference type="NCBI Taxonomy" id="579405"/>
    <lineage>
        <taxon>Bacteria</taxon>
        <taxon>Pseudomonadati</taxon>
        <taxon>Pseudomonadota</taxon>
        <taxon>Gammaproteobacteria</taxon>
        <taxon>Enterobacterales</taxon>
        <taxon>Pectobacteriaceae</taxon>
        <taxon>Musicola</taxon>
    </lineage>
</organism>
<comment type="similarity">
    <text evidence="1">Belongs to the LysR transcriptional regulatory family.</text>
</comment>
<dbReference type="GO" id="GO:0003700">
    <property type="term" value="F:DNA-binding transcription factor activity"/>
    <property type="evidence" value="ECO:0007669"/>
    <property type="project" value="InterPro"/>
</dbReference>
<keyword evidence="7" id="KW-1185">Reference proteome</keyword>
<gene>
    <name evidence="6" type="ordered locus">Dd703_3321</name>
</gene>
<dbReference type="GO" id="GO:0006351">
    <property type="term" value="P:DNA-templated transcription"/>
    <property type="evidence" value="ECO:0007669"/>
    <property type="project" value="TreeGrafter"/>
</dbReference>
<evidence type="ECO:0000256" key="1">
    <source>
        <dbReference type="ARBA" id="ARBA00009437"/>
    </source>
</evidence>
<accession>C6CDY9</accession>
<dbReference type="HOGENOM" id="CLU_039613_16_3_6"/>
<dbReference type="AlphaFoldDB" id="C6CDY9"/>
<dbReference type="FunFam" id="1.10.10.10:FF:000001">
    <property type="entry name" value="LysR family transcriptional regulator"/>
    <property type="match status" value="1"/>
</dbReference>
<dbReference type="PANTHER" id="PTHR30537">
    <property type="entry name" value="HTH-TYPE TRANSCRIPTIONAL REGULATOR"/>
    <property type="match status" value="1"/>
</dbReference>
<keyword evidence="4" id="KW-0804">Transcription</keyword>
<name>C6CDY9_MUSP7</name>
<dbReference type="InterPro" id="IPR058163">
    <property type="entry name" value="LysR-type_TF_proteobact-type"/>
</dbReference>
<dbReference type="GO" id="GO:0043565">
    <property type="term" value="F:sequence-specific DNA binding"/>
    <property type="evidence" value="ECO:0007669"/>
    <property type="project" value="TreeGrafter"/>
</dbReference>
<evidence type="ECO:0000256" key="3">
    <source>
        <dbReference type="ARBA" id="ARBA00023125"/>
    </source>
</evidence>
<dbReference type="STRING" id="579405.Dd703_3321"/>
<keyword evidence="2" id="KW-0805">Transcription regulation</keyword>
<dbReference type="InterPro" id="IPR036388">
    <property type="entry name" value="WH-like_DNA-bd_sf"/>
</dbReference>
<evidence type="ECO:0000256" key="4">
    <source>
        <dbReference type="ARBA" id="ARBA00023163"/>
    </source>
</evidence>
<protein>
    <submittedName>
        <fullName evidence="6">Transcriptional regulator, LysR family</fullName>
    </submittedName>
</protein>
<dbReference type="Gene3D" id="3.40.190.290">
    <property type="match status" value="1"/>
</dbReference>
<dbReference type="InterPro" id="IPR036390">
    <property type="entry name" value="WH_DNA-bd_sf"/>
</dbReference>
<dbReference type="PROSITE" id="PS50931">
    <property type="entry name" value="HTH_LYSR"/>
    <property type="match status" value="1"/>
</dbReference>
<sequence>MDLVQAMRVFVRIVETESFSRAAENMGLPRATVSQVLKRLEVRLGARLLLRTTRQVRMTDEGRLYYQRCVQLLAEIEETDALFSHQRQRPSGRVRIDMPHSLARLVVIPQLPAFYQRYPDISLALSANDTPINVIREGVDCVLRAWIIDDDSLAARQLASLPQITCASAEYCARYGEPDSLESLSSHRMVGYFSPRMAQGYPLEFMRQGQRLPYMLPTWIDVNGADAYVAACLAGMGIMQAPCYGLRPYLDSGELVTLLPQMPPPDMPLYVMYPPGRFLAPRVRVVIEWLQECFGKLLENQSEKAH</sequence>
<proteinExistence type="inferred from homology"/>
<dbReference type="EMBL" id="CP001654">
    <property type="protein sequence ID" value="ACS87083.1"/>
    <property type="molecule type" value="Genomic_DNA"/>
</dbReference>
<dbReference type="Pfam" id="PF03466">
    <property type="entry name" value="LysR_substrate"/>
    <property type="match status" value="1"/>
</dbReference>
<dbReference type="eggNOG" id="COG0583">
    <property type="taxonomic scope" value="Bacteria"/>
</dbReference>
<dbReference type="InterPro" id="IPR005119">
    <property type="entry name" value="LysR_subst-bd"/>
</dbReference>
<evidence type="ECO:0000259" key="5">
    <source>
        <dbReference type="PROSITE" id="PS50931"/>
    </source>
</evidence>
<dbReference type="KEGG" id="dda:Dd703_3321"/>
<dbReference type="Proteomes" id="UP000002734">
    <property type="component" value="Chromosome"/>
</dbReference>
<dbReference type="PANTHER" id="PTHR30537:SF72">
    <property type="entry name" value="LYSR FAMILY TRANSCRIPTIONAL REGULATOR"/>
    <property type="match status" value="1"/>
</dbReference>
<dbReference type="CDD" id="cd08472">
    <property type="entry name" value="PBP2_CrgA_like_3"/>
    <property type="match status" value="1"/>
</dbReference>